<dbReference type="KEGG" id="bpro:PMF13cell1_00422"/>
<evidence type="ECO:0000313" key="2">
    <source>
        <dbReference type="EMBL" id="QBE94929.1"/>
    </source>
</evidence>
<keyword evidence="1" id="KW-0472">Membrane</keyword>
<feature type="transmembrane region" description="Helical" evidence="1">
    <location>
        <begin position="259"/>
        <end position="280"/>
    </location>
</feature>
<feature type="transmembrane region" description="Helical" evidence="1">
    <location>
        <begin position="194"/>
        <end position="211"/>
    </location>
</feature>
<dbReference type="RefSeq" id="WP_130179648.1">
    <property type="nucleotide sequence ID" value="NZ_CP035945.1"/>
</dbReference>
<sequence length="291" mass="31196">MAEVVKALYNCAFTVWNALMKIAMTLFTTSPKLAGSGTPYATVHTIYNAISDATVPIATVFFIIAIYKSVISAPPGQQAMRFLQDALRYCIILYIAANMWSVMGDIMDFADGITAKITATSGYTLSVSGDMETIIDDCLKLPDFELSGEWLGKFWSTIGCSLLFLIGGIVILFIMVASCVSIISSAFQRILKPLMILPFAGIAIALGAGGHEISRSLVSYIKTFIGFCISGAMMVIAVKTGVSLCTNLVSFDLSSASNIYKCILITVQMAITPIVISGLVKGSDAMIARMF</sequence>
<gene>
    <name evidence="2" type="ORF">PMF13cell1_00422</name>
</gene>
<feature type="transmembrane region" description="Helical" evidence="1">
    <location>
        <begin position="46"/>
        <end position="66"/>
    </location>
</feature>
<proteinExistence type="predicted"/>
<feature type="transmembrane region" description="Helical" evidence="1">
    <location>
        <begin position="217"/>
        <end position="238"/>
    </location>
</feature>
<feature type="transmembrane region" description="Helical" evidence="1">
    <location>
        <begin position="86"/>
        <end position="103"/>
    </location>
</feature>
<dbReference type="AlphaFoldDB" id="A0A4P6LSN6"/>
<feature type="transmembrane region" description="Helical" evidence="1">
    <location>
        <begin position="154"/>
        <end position="182"/>
    </location>
</feature>
<evidence type="ECO:0000313" key="3">
    <source>
        <dbReference type="Proteomes" id="UP000289794"/>
    </source>
</evidence>
<reference evidence="2 3" key="1">
    <citation type="submission" date="2019-01" db="EMBL/GenBank/DDBJ databases">
        <title>PMF-metabolizing Aryl O-demethylase.</title>
        <authorList>
            <person name="Kim M."/>
        </authorList>
    </citation>
    <scope>NUCLEOTIDE SEQUENCE [LARGE SCALE GENOMIC DNA]</scope>
    <source>
        <strain evidence="2 3">PMF1</strain>
    </source>
</reference>
<name>A0A4P6LSN6_9FIRM</name>
<feature type="transmembrane region" description="Helical" evidence="1">
    <location>
        <begin position="7"/>
        <end position="26"/>
    </location>
</feature>
<accession>A0A4P6LSN6</accession>
<evidence type="ECO:0000256" key="1">
    <source>
        <dbReference type="SAM" id="Phobius"/>
    </source>
</evidence>
<keyword evidence="1" id="KW-0812">Transmembrane</keyword>
<dbReference type="Proteomes" id="UP000289794">
    <property type="component" value="Chromosome"/>
</dbReference>
<keyword evidence="1" id="KW-1133">Transmembrane helix</keyword>
<protein>
    <submittedName>
        <fullName evidence="2">Uncharacterized protein</fullName>
    </submittedName>
</protein>
<dbReference type="EMBL" id="CP035945">
    <property type="protein sequence ID" value="QBE94929.1"/>
    <property type="molecule type" value="Genomic_DNA"/>
</dbReference>
<organism evidence="2 3">
    <name type="scientific">Blautia producta</name>
    <dbReference type="NCBI Taxonomy" id="33035"/>
    <lineage>
        <taxon>Bacteria</taxon>
        <taxon>Bacillati</taxon>
        <taxon>Bacillota</taxon>
        <taxon>Clostridia</taxon>
        <taxon>Lachnospirales</taxon>
        <taxon>Lachnospiraceae</taxon>
        <taxon>Blautia</taxon>
    </lineage>
</organism>